<protein>
    <submittedName>
        <fullName evidence="1">Uncharacterized protein</fullName>
    </submittedName>
</protein>
<evidence type="ECO:0000313" key="1">
    <source>
        <dbReference type="EMBL" id="KZS00797.1"/>
    </source>
</evidence>
<name>A0A164I269_9CRUS</name>
<gene>
    <name evidence="1" type="ORF">APZ42_002756</name>
</gene>
<sequence length="69" mass="7945">MRGNHVFNYHHSIRERCSQDIVQFKFSSCPDIFRDAKHAGVGRKEMVIGRSYSYPPKTNRSVNLCPSST</sequence>
<reference evidence="1 2" key="1">
    <citation type="submission" date="2016-03" db="EMBL/GenBank/DDBJ databases">
        <title>EvidentialGene: Evidence-directed Construction of Genes on Genomes.</title>
        <authorList>
            <person name="Gilbert D.G."/>
            <person name="Choi J.-H."/>
            <person name="Mockaitis K."/>
            <person name="Colbourne J."/>
            <person name="Pfrender M."/>
        </authorList>
    </citation>
    <scope>NUCLEOTIDE SEQUENCE [LARGE SCALE GENOMIC DNA]</scope>
    <source>
        <strain evidence="1 2">Xinb3</strain>
        <tissue evidence="1">Complete organism</tissue>
    </source>
</reference>
<dbReference type="Proteomes" id="UP000076858">
    <property type="component" value="Unassembled WGS sequence"/>
</dbReference>
<dbReference type="AlphaFoldDB" id="A0A164I269"/>
<organism evidence="1 2">
    <name type="scientific">Daphnia magna</name>
    <dbReference type="NCBI Taxonomy" id="35525"/>
    <lineage>
        <taxon>Eukaryota</taxon>
        <taxon>Metazoa</taxon>
        <taxon>Ecdysozoa</taxon>
        <taxon>Arthropoda</taxon>
        <taxon>Crustacea</taxon>
        <taxon>Branchiopoda</taxon>
        <taxon>Diplostraca</taxon>
        <taxon>Cladocera</taxon>
        <taxon>Anomopoda</taxon>
        <taxon>Daphniidae</taxon>
        <taxon>Daphnia</taxon>
    </lineage>
</organism>
<comment type="caution">
    <text evidence="1">The sequence shown here is derived from an EMBL/GenBank/DDBJ whole genome shotgun (WGS) entry which is preliminary data.</text>
</comment>
<evidence type="ECO:0000313" key="2">
    <source>
        <dbReference type="Proteomes" id="UP000076858"/>
    </source>
</evidence>
<proteinExistence type="predicted"/>
<dbReference type="EMBL" id="LRGB01008494">
    <property type="protein sequence ID" value="KZS00797.1"/>
    <property type="molecule type" value="Genomic_DNA"/>
</dbReference>
<keyword evidence="2" id="KW-1185">Reference proteome</keyword>
<accession>A0A164I269</accession>